<keyword evidence="1" id="KW-1133">Transmembrane helix</keyword>
<dbReference type="EMBL" id="MHCQ01000033">
    <property type="protein sequence ID" value="OGY24008.1"/>
    <property type="molecule type" value="Genomic_DNA"/>
</dbReference>
<keyword evidence="1" id="KW-0472">Membrane</keyword>
<feature type="transmembrane region" description="Helical" evidence="1">
    <location>
        <begin position="12"/>
        <end position="34"/>
    </location>
</feature>
<comment type="caution">
    <text evidence="2">The sequence shown here is derived from an EMBL/GenBank/DDBJ whole genome shotgun (WGS) entry which is preliminary data.</text>
</comment>
<gene>
    <name evidence="2" type="ORF">A2Y57_01395</name>
</gene>
<protein>
    <submittedName>
        <fullName evidence="2">Uncharacterized protein</fullName>
    </submittedName>
</protein>
<keyword evidence="1" id="KW-0812">Transmembrane</keyword>
<organism evidence="2 3">
    <name type="scientific">Candidatus Woykebacteria bacterium RBG_13_40_7b</name>
    <dbReference type="NCBI Taxonomy" id="1802594"/>
    <lineage>
        <taxon>Bacteria</taxon>
        <taxon>Candidatus Woykeibacteriota</taxon>
    </lineage>
</organism>
<proteinExistence type="predicted"/>
<evidence type="ECO:0000256" key="1">
    <source>
        <dbReference type="SAM" id="Phobius"/>
    </source>
</evidence>
<name>A0A1G1W8K6_9BACT</name>
<sequence>MNLKPQTKLGKLSVGLHIFFLIAIIVSIILVKIFKVLNFDDRWWDVTAAVAFPASIIAFIIGIIAKRKYQDNSISVFLSILLGMCVILFIVFHPLFISD</sequence>
<accession>A0A1G1W8K6</accession>
<feature type="transmembrane region" description="Helical" evidence="1">
    <location>
        <begin position="76"/>
        <end position="97"/>
    </location>
</feature>
<dbReference type="Proteomes" id="UP000177103">
    <property type="component" value="Unassembled WGS sequence"/>
</dbReference>
<reference evidence="2 3" key="1">
    <citation type="journal article" date="2016" name="Nat. Commun.">
        <title>Thousands of microbial genomes shed light on interconnected biogeochemical processes in an aquifer system.</title>
        <authorList>
            <person name="Anantharaman K."/>
            <person name="Brown C.T."/>
            <person name="Hug L.A."/>
            <person name="Sharon I."/>
            <person name="Castelle C.J."/>
            <person name="Probst A.J."/>
            <person name="Thomas B.C."/>
            <person name="Singh A."/>
            <person name="Wilkins M.J."/>
            <person name="Karaoz U."/>
            <person name="Brodie E.L."/>
            <person name="Williams K.H."/>
            <person name="Hubbard S.S."/>
            <person name="Banfield J.F."/>
        </authorList>
    </citation>
    <scope>NUCLEOTIDE SEQUENCE [LARGE SCALE GENOMIC DNA]</scope>
</reference>
<evidence type="ECO:0000313" key="2">
    <source>
        <dbReference type="EMBL" id="OGY24008.1"/>
    </source>
</evidence>
<feature type="transmembrane region" description="Helical" evidence="1">
    <location>
        <begin position="46"/>
        <end position="64"/>
    </location>
</feature>
<dbReference type="AlphaFoldDB" id="A0A1G1W8K6"/>
<evidence type="ECO:0000313" key="3">
    <source>
        <dbReference type="Proteomes" id="UP000177103"/>
    </source>
</evidence>